<comment type="caution">
    <text evidence="2">The sequence shown here is derived from an EMBL/GenBank/DDBJ whole genome shotgun (WGS) entry which is preliminary data.</text>
</comment>
<evidence type="ECO:0000313" key="2">
    <source>
        <dbReference type="EMBL" id="KAH8993517.1"/>
    </source>
</evidence>
<evidence type="ECO:0000256" key="1">
    <source>
        <dbReference type="SAM" id="MobiDB-lite"/>
    </source>
</evidence>
<organism evidence="2 3">
    <name type="scientific">Lactarius akahatsu</name>
    <dbReference type="NCBI Taxonomy" id="416441"/>
    <lineage>
        <taxon>Eukaryota</taxon>
        <taxon>Fungi</taxon>
        <taxon>Dikarya</taxon>
        <taxon>Basidiomycota</taxon>
        <taxon>Agaricomycotina</taxon>
        <taxon>Agaricomycetes</taxon>
        <taxon>Russulales</taxon>
        <taxon>Russulaceae</taxon>
        <taxon>Lactarius</taxon>
    </lineage>
</organism>
<dbReference type="AlphaFoldDB" id="A0AAD4LIQ7"/>
<accession>A0AAD4LIQ7</accession>
<sequence>MRGVVVSLNKGRTCSTLSDLSYCGELRPVPQSASLMDLSRRRTRRTRLTLSWTTDSLTVVIPERRKKWLFWLRVGVAVAQCNVWLCTPLARLGPTPNASLSQWQLLYEFLKPITFVRSQVTSTLFLIDEEIFKPVTKRAGEREALPAERVYRIFHGGNAAPNLQDLHSVDERNRGHGCLFKEYDNDYSPIAATDIAMSVRDETHPVVTTTEEGPTHFFIDTKPSPVQDSSASTNNIAVEHPSTDILGEDVGEVDEDEIIKKYDTPHAPALPPEPELKFWPEPVPKDVVVAALSPAPALAVAFKNLSLSLLSSSPTPTYRARWPRRKAVRNTMFNLFGAIRAEATLRELDPRRAEKRRSDSEVDWGSSTSGVGDVNNSEEEDGGDIGADTMTALELDDDLNLELDSDIYGEESIARIQDFLDENDDTLRAKDRKQRNRIFRAIHNGKLECDRAKKAERMCLRELQQIAAAADPFTLKKFGKKVRKASPTGGRVRQPRDGRRTHSALRGGSREVVGGAPLKIDANVGLDPFLFVVLSRRRHISELS</sequence>
<feature type="region of interest" description="Disordered" evidence="1">
    <location>
        <begin position="485"/>
        <end position="508"/>
    </location>
</feature>
<evidence type="ECO:0000313" key="3">
    <source>
        <dbReference type="Proteomes" id="UP001201163"/>
    </source>
</evidence>
<feature type="region of interest" description="Disordered" evidence="1">
    <location>
        <begin position="351"/>
        <end position="386"/>
    </location>
</feature>
<proteinExistence type="predicted"/>
<dbReference type="Proteomes" id="UP001201163">
    <property type="component" value="Unassembled WGS sequence"/>
</dbReference>
<protein>
    <submittedName>
        <fullName evidence="2">Uncharacterized protein</fullName>
    </submittedName>
</protein>
<gene>
    <name evidence="2" type="ORF">EDB92DRAFT_1980918</name>
</gene>
<feature type="compositionally biased region" description="Basic and acidic residues" evidence="1">
    <location>
        <begin position="351"/>
        <end position="360"/>
    </location>
</feature>
<reference evidence="2" key="1">
    <citation type="submission" date="2022-01" db="EMBL/GenBank/DDBJ databases">
        <title>Comparative genomics reveals a dynamic genome evolution in the ectomycorrhizal milk-cap (Lactarius) mushrooms.</title>
        <authorList>
            <consortium name="DOE Joint Genome Institute"/>
            <person name="Lebreton A."/>
            <person name="Tang N."/>
            <person name="Kuo A."/>
            <person name="LaButti K."/>
            <person name="Drula E."/>
            <person name="Barry K."/>
            <person name="Clum A."/>
            <person name="Lipzen A."/>
            <person name="Mousain D."/>
            <person name="Ng V."/>
            <person name="Wang R."/>
            <person name="Wang X."/>
            <person name="Dai Y."/>
            <person name="Henrissat B."/>
            <person name="Grigoriev I.V."/>
            <person name="Guerin-Laguette A."/>
            <person name="Yu F."/>
            <person name="Martin F.M."/>
        </authorList>
    </citation>
    <scope>NUCLEOTIDE SEQUENCE</scope>
    <source>
        <strain evidence="2">QP</strain>
    </source>
</reference>
<dbReference type="EMBL" id="JAKELL010000018">
    <property type="protein sequence ID" value="KAH8993517.1"/>
    <property type="molecule type" value="Genomic_DNA"/>
</dbReference>
<keyword evidence="3" id="KW-1185">Reference proteome</keyword>
<name>A0AAD4LIQ7_9AGAM</name>